<evidence type="ECO:0000256" key="1">
    <source>
        <dbReference type="ARBA" id="ARBA00004402"/>
    </source>
</evidence>
<evidence type="ECO:0000256" key="13">
    <source>
        <dbReference type="ARBA" id="ARBA00022685"/>
    </source>
</evidence>
<evidence type="ECO:0000256" key="32">
    <source>
        <dbReference type="HAMAP-Rule" id="MF_04083"/>
    </source>
</evidence>
<dbReference type="GO" id="GO:0019062">
    <property type="term" value="P:virion attachment to host cell"/>
    <property type="evidence" value="ECO:0007669"/>
    <property type="project" value="UniProtKB-UniRule"/>
</dbReference>
<feature type="domain" description="Retroviral envelope protein GP41-like" evidence="35">
    <location>
        <begin position="529"/>
        <end position="708"/>
    </location>
</feature>
<keyword evidence="13 32" id="KW-0165">Cleavage on pair of basic residues</keyword>
<evidence type="ECO:0000256" key="33">
    <source>
        <dbReference type="RuleBase" id="RU363095"/>
    </source>
</evidence>
<feature type="region of interest" description="Immunosuppression" evidence="32">
    <location>
        <begin position="562"/>
        <end position="580"/>
    </location>
</feature>
<feature type="topological domain" description="Cytoplasmic" evidence="32">
    <location>
        <begin position="694"/>
        <end position="851"/>
    </location>
</feature>
<comment type="caution">
    <text evidence="32 33">Lacks conserved residue(s) required for the propagation of feature annotation.</text>
</comment>
<keyword evidence="17 32" id="KW-1161">Viral attachment to host cell</keyword>
<keyword evidence="29 32" id="KW-0899">Viral immunoevasion</keyword>
<comment type="subcellular location">
    <molecule>Transmembrane protein gp41</molecule>
    <subcellularLocation>
        <location evidence="32">Virion membrane</location>
        <topology evidence="32">Single-pass type I membrane protein</topology>
    </subcellularLocation>
    <subcellularLocation>
        <location evidence="32">Host cell membrane</location>
        <topology evidence="32">Single-pass type I membrane protein</topology>
    </subcellularLocation>
    <subcellularLocation>
        <location evidence="32">Host endosome membrane</location>
        <topology evidence="32">Single-pass type I membrane protein</topology>
    </subcellularLocation>
    <text evidence="32">It is probably concentrated at the site of budding and incorporated into the virions possibly by contacts between the cytoplasmic tail of Env and the N-terminus of Gag.</text>
</comment>
<feature type="lipid moiety-binding region" description="S-palmitoyl cysteine; by host" evidence="32">
    <location>
        <position position="752"/>
    </location>
</feature>
<feature type="short sequence motif" description="YXXL motif; contains endocytosis signal" evidence="32">
    <location>
        <begin position="700"/>
        <end position="703"/>
    </location>
</feature>
<evidence type="ECO:0000256" key="3">
    <source>
        <dbReference type="ARBA" id="ARBA00004505"/>
    </source>
</evidence>
<dbReference type="Gene3D" id="1.20.5.490">
    <property type="entry name" value="Single helix bin"/>
    <property type="match status" value="1"/>
</dbReference>
<evidence type="ECO:0000256" key="22">
    <source>
        <dbReference type="ARBA" id="ARBA00022989"/>
    </source>
</evidence>
<evidence type="ECO:0000256" key="11">
    <source>
        <dbReference type="ARBA" id="ARBA00022581"/>
    </source>
</evidence>
<keyword evidence="9 32" id="KW-1032">Host cell membrane</keyword>
<feature type="disulfide bond" evidence="32">
    <location>
        <begin position="586"/>
        <end position="592"/>
    </location>
</feature>
<keyword evidence="30 32" id="KW-0449">Lipoprotein</keyword>
<evidence type="ECO:0000256" key="31">
    <source>
        <dbReference type="ARBA" id="ARBA00023296"/>
    </source>
</evidence>
<comment type="function">
    <text evidence="32">Envelope glycoprotein gp160: Oligomerizes in the host endoplasmic reticulum into predominantly trimers. In a second time, gp160 transits in the host Golgi, where glycosylation is completed. The precursor is then proteolytically cleaved in the trans-Golgi and thereby activated by cellular furin or furin-like proteases to produce gp120 and gp41.</text>
</comment>
<keyword evidence="24 32" id="KW-0175">Coiled coil</keyword>
<keyword evidence="14 32" id="KW-0812">Transmembrane</keyword>
<feature type="transmembrane region" description="Helical" evidence="33">
    <location>
        <begin position="13"/>
        <end position="41"/>
    </location>
</feature>
<comment type="miscellaneous">
    <text evidence="32">Inhibitors targeting HIV-1 viral envelope proteins are used as antiretroviral drugs. Attachment of virions to the cell surface via non-specific interactions and CD4 binding can be blocked by inhibitors that include cyanovirin-N, cyclotriazadisulfonamide analogs, PRO 2000, TNX 355 and PRO 542. In addition, BMS 806 can block CD4-induced conformational changes. Env interactions with the coreceptor molecules can be targeted by CCR5 antagonists including SCH-D, maraviroc (UK 427857) and aplaviroc (GW 873140), and the CXCR4 antagonist AMD 070. Fusion of viral and cellular membranes can be inhibited by peptides such as enfuvirtide and tifuvirtide (T 1249). Resistance to inhibitors associated with mutations in Env are observed. Most of the time, single mutations confer only a modest reduction in drug susceptibility. Combination of several mutations is usually required to develop a high-level drug resistance.</text>
</comment>
<feature type="chain" id="PRO_5023330937" description="Surface protein gp120" evidence="32">
    <location>
        <begin position="32"/>
        <end position="510"/>
    </location>
</feature>
<dbReference type="GO" id="GO:0020002">
    <property type="term" value="C:host cell plasma membrane"/>
    <property type="evidence" value="ECO:0007669"/>
    <property type="project" value="UniProtKB-SubCell"/>
</dbReference>
<dbReference type="FunFam" id="1.10.287.210:FF:000001">
    <property type="entry name" value="Envelope glycoprotein gp160"/>
    <property type="match status" value="1"/>
</dbReference>
<dbReference type="GO" id="GO:0052031">
    <property type="term" value="P:symbiont-mediated perturbation of host defense response"/>
    <property type="evidence" value="ECO:0007669"/>
    <property type="project" value="UniProtKB-UniRule"/>
</dbReference>
<keyword evidence="22 32" id="KW-1133">Transmembrane helix</keyword>
<feature type="site" description="Cleavage; by host furin" evidence="32">
    <location>
        <begin position="510"/>
        <end position="511"/>
    </location>
</feature>
<dbReference type="InterPro" id="IPR036377">
    <property type="entry name" value="Gp120_core_sf"/>
</dbReference>
<dbReference type="InterPro" id="IPR037527">
    <property type="entry name" value="Gp160"/>
</dbReference>
<evidence type="ECO:0000256" key="27">
    <source>
        <dbReference type="ARBA" id="ARBA00023157"/>
    </source>
</evidence>
<keyword evidence="16 32" id="KW-0732">Signal</keyword>
<organismHost>
    <name type="scientific">Homo sapiens</name>
    <name type="common">Human</name>
    <dbReference type="NCBI Taxonomy" id="9606"/>
</organismHost>
<evidence type="ECO:0000256" key="21">
    <source>
        <dbReference type="ARBA" id="ARBA00022890"/>
    </source>
</evidence>
<keyword evidence="23 32" id="KW-1039">Host endosome</keyword>
<evidence type="ECO:0000256" key="30">
    <source>
        <dbReference type="ARBA" id="ARBA00023288"/>
    </source>
</evidence>
<dbReference type="Gene3D" id="1.10.287.210">
    <property type="match status" value="1"/>
</dbReference>
<dbReference type="GO" id="GO:0005198">
    <property type="term" value="F:structural molecule activity"/>
    <property type="evidence" value="ECO:0007669"/>
    <property type="project" value="UniProtKB-UniRule"/>
</dbReference>
<keyword evidence="12 32" id="KW-1162">Viral penetration into host cytoplasm</keyword>
<evidence type="ECO:0000256" key="5">
    <source>
        <dbReference type="ARBA" id="ARBA00004578"/>
    </source>
</evidence>
<keyword evidence="27 32" id="KW-1015">Disulfide bond</keyword>
<feature type="chain" id="PRO_5023330936" description="Envelope glycoprotein gp160" evidence="32">
    <location>
        <begin position="32"/>
        <end position="851"/>
    </location>
</feature>
<dbReference type="EMBL" id="JX239354">
    <property type="protein sequence ID" value="AFN81700.1"/>
    <property type="molecule type" value="Genomic_DNA"/>
</dbReference>
<dbReference type="InterPro" id="IPR000777">
    <property type="entry name" value="HIV1_Gp120"/>
</dbReference>
<dbReference type="GO" id="GO:0019082">
    <property type="term" value="P:viral protein processing"/>
    <property type="evidence" value="ECO:0007669"/>
    <property type="project" value="UniProtKB-UniRule"/>
</dbReference>
<comment type="function">
    <text evidence="32">Surface protein gp120: Attaches the virus to the host lymphoid cell by binding to the primary receptor CD4. This interaction induces a structural rearrangement creating a high affinity binding site for a chemokine coreceptor like CXCR4 and/or CCR5. Acts as a ligand for CD209/DC-SIGN and CLEC4M/DC-SIGNR, which are respectively found on dendritic cells (DCs), and on endothelial cells of liver sinusoids and lymph node sinuses. These interactions allow capture of viral particles at mucosal surfaces by these cells and subsequent transmission to permissive cells. HIV subverts the migration properties of dendritic cells to gain access to CD4+ T-cells in lymph nodes. Virus transmission to permissive T-cells occurs either in trans (without DCs infection, through viral capture and transmission), or in cis (following DCs productive infection, through the usual CD4-gp120 interaction), thereby inducing a robust infection. In trans infection, bound virions remain infectious over days and it is proposed that they are not degraded, but protected in non-lysosomal acidic organelles within the DCs close to the cell membrane thus contributing to the viral infectious potential during DCs' migration from the periphery to the lymphoid tissues. On arrival at lymphoid tissues, intact virions recycle back to DCs' cell surface allowing virus transmission to CD4+ T-cells.</text>
</comment>
<evidence type="ECO:0000256" key="17">
    <source>
        <dbReference type="ARBA" id="ARBA00022804"/>
    </source>
</evidence>
<evidence type="ECO:0000256" key="19">
    <source>
        <dbReference type="ARBA" id="ARBA00022870"/>
    </source>
</evidence>
<evidence type="ECO:0000259" key="35">
    <source>
        <dbReference type="Pfam" id="PF00517"/>
    </source>
</evidence>
<dbReference type="Pfam" id="PF00517">
    <property type="entry name" value="GP41"/>
    <property type="match status" value="1"/>
</dbReference>
<keyword evidence="7 32" id="KW-1168">Fusion of virus membrane with host membrane</keyword>
<comment type="domain">
    <text evidence="32">The membrane proximal external region (MPER) present in gp41 is a tryptophan-rich region recognized by the antibodies 2F5, Z13, and 4E10. MPER seems to play a role in fusion.</text>
</comment>
<protein>
    <recommendedName>
        <fullName evidence="32">Envelope glycoprotein gp160</fullName>
    </recommendedName>
    <alternativeName>
        <fullName evidence="32">Env polyprotein</fullName>
    </alternativeName>
    <component>
        <recommendedName>
            <fullName evidence="32">Surface protein gp120</fullName>
            <shortName evidence="32">SU</shortName>
        </recommendedName>
        <alternativeName>
            <fullName evidence="32">Glycoprotein 120</fullName>
            <shortName evidence="32">gp120</shortName>
        </alternativeName>
    </component>
    <component>
        <recommendedName>
            <fullName evidence="32">Transmembrane protein gp41</fullName>
            <shortName evidence="32">TM</shortName>
        </recommendedName>
        <alternativeName>
            <fullName evidence="32">Glycoprotein 41</fullName>
            <shortName evidence="32">gp41</shortName>
        </alternativeName>
    </component>
</protein>
<feature type="region of interest" description="Fusion peptide" evidence="32">
    <location>
        <begin position="511"/>
        <end position="531"/>
    </location>
</feature>
<proteinExistence type="inferred from homology"/>
<sequence length="851" mass="97038">MRVMEILRNWQRWWIWGILGFWMLMMCNVGGNLWVTVYYGVPVWKEAKTTLFCASDAKAYEKEVHNIWATHACVPTDPDPQEIVLENVTENFNMWKNDMVDQMHEDIISLWDESLKPCVKLTPLCVTLNCTNVNLTYSNQTYYSKDTNNITEEMKNCSFNATTEIIDKQHKEYALFYKLDIVPLNKPLNNSNNSNIEYRLINCNTSTVTQACPKVNFDPIPIHYCTPAGYAILKCNNETFNGTGPCKNISTIQCTHGIKPVVSTQLLLNGSLSEKGIKIRSENLTNNAKIIIVQLNKSVDINCTRPGNNTRRSIRIGPGQTFYATGAIIGDIRQAHCNISREDWNRTLQQVAEELRKHFPNKTIKFEPHSGGDPEITTHSFNCRGEFFYCNTSELFNSTYWFNATKNGSITLPCRIKQIINMWQGVGRAIYAPPIQGNITCNSSITGLLLTRDGGVNNNTKNDTEIFRPEGGDMKNNWRSELYKYKVVEVKPLGVAPTKAKRRVVEREKRAVGLGAVFLGFLGAAGSTMGAVSMTLTAQTRHLLSGIVQQQSNLLKLYWGIKQLQARVLAIERYLKDQQFLGIWGCSGKRICTTAVPWNSSWSNRSQEEIWGNMTWMQWDREINNYTNIIYSLLEESQNQQEKNEKELLALDSWQNLWNWFSISNWLWYIRLFIMIVGGLIGLRIIFAVLSVVNRVRQGYSPLSLQTLIPAPRGPDRLGGIEEEGGEQDKDRSIRLVNGFLAIAWDDLRNLCLFSYHRLRDFILVTARAAELLGRSILKGLQRGWEALKYLKSLVQYWGLELKKSAISLLDTTAIAVAEGTDRIIEVVQRICRAIYHIPTRIRQGFEAALQ</sequence>
<comment type="function">
    <text evidence="32">Transmembrane protein gp41: Acts as a class I viral fusion protein. Under the current model, the protein has at least 3 conformational states: pre-fusion native state, pre-hairpin intermediate state, and post-fusion hairpin state. During fusion of viral and target intracellular membranes, the coiled coil regions (heptad repeats) assume a trimer-of-hairpins structure, positioning the fusion peptide in close proximity to the C-terminal region of the ectodomain. The formation of this structure appears to drive apposition and subsequent fusion of viral and target cell membranes. Complete fusion occurs in host cell endosomes and is dynamin-dependent, however some lipid transfer might occur at the plasma membrane. The virus undergoes clathrin-dependent internalization long before endosomal fusion, thus minimizing the surface exposure of conserved viral epitopes during fusion and reducing the efficacy of inhibitors targeting these epitopes. Membranes fusion leads to delivery of the nucleocapsid into the cytoplasm.</text>
</comment>
<dbReference type="GO" id="GO:1903908">
    <property type="term" value="P:positive regulation of plasma membrane raft polarization"/>
    <property type="evidence" value="ECO:0007669"/>
    <property type="project" value="UniProtKB-UniRule"/>
</dbReference>
<keyword evidence="20 32" id="KW-0261">Viral envelope protein</keyword>
<comment type="domain">
    <text evidence="32">Some of the most genetically diverse regions of the viral genome are present in Env. They are called variable regions 1 through 5 (V1 through V5). Coreceptor usage of gp120 is determined mainly by the primary structure of the third variable region (V3) in the outer domain of gp120. The sequence of V3 determines which coreceptor, CCR5 and/or CXCR4 (corresponding to R5/macrophage, X4/T cell and R5X4/T cell and macrophage tropism), is used to trigger the fusion potential of the Env complex, and hence which cells the virus can infect. Binding to CCR5 involves a region adjacent in addition to V3.</text>
</comment>
<name>I7AAJ5_HV1</name>
<dbReference type="HAMAP" id="MF_04083">
    <property type="entry name" value="HIV_ENV"/>
    <property type="match status" value="1"/>
</dbReference>
<evidence type="ECO:0000256" key="2">
    <source>
        <dbReference type="ARBA" id="ARBA00004433"/>
    </source>
</evidence>
<dbReference type="GO" id="GO:0016020">
    <property type="term" value="C:membrane"/>
    <property type="evidence" value="ECO:0007669"/>
    <property type="project" value="UniProtKB-UniRule"/>
</dbReference>
<dbReference type="SUPFAM" id="SSF56502">
    <property type="entry name" value="gp120 core"/>
    <property type="match status" value="2"/>
</dbReference>
<feature type="disulfide bond" evidence="32">
    <location>
        <begin position="225"/>
        <end position="254"/>
    </location>
</feature>
<evidence type="ECO:0000256" key="18">
    <source>
        <dbReference type="ARBA" id="ARBA00022844"/>
    </source>
</evidence>
<dbReference type="Gene3D" id="2.170.40.20">
    <property type="entry name" value="Human immunodeficiency virus 1, Gp160, envelope glycoprotein"/>
    <property type="match status" value="2"/>
</dbReference>
<evidence type="ECO:0000256" key="6">
    <source>
        <dbReference type="ARBA" id="ARBA00004650"/>
    </source>
</evidence>
<dbReference type="GO" id="GO:1903911">
    <property type="term" value="P:positive regulation of receptor clustering"/>
    <property type="evidence" value="ECO:0007669"/>
    <property type="project" value="UniProtKB-UniRule"/>
</dbReference>
<organism evidence="36">
    <name type="scientific">Human immunodeficiency virus type 1</name>
    <name type="common">HIV-1</name>
    <dbReference type="NCBI Taxonomy" id="11676"/>
    <lineage>
        <taxon>Viruses</taxon>
        <taxon>Riboviria</taxon>
        <taxon>Pararnavirae</taxon>
        <taxon>Artverviricota</taxon>
        <taxon>Revtraviricetes</taxon>
        <taxon>Ortervirales</taxon>
        <taxon>Retroviridae</taxon>
        <taxon>Orthoretrovirinae</taxon>
        <taxon>Lentivirus</taxon>
        <taxon>Lentivirus humimdef1</taxon>
    </lineage>
</organism>
<feature type="transmembrane region" description="Helical" evidence="33">
    <location>
        <begin position="511"/>
        <end position="536"/>
    </location>
</feature>
<feature type="disulfide bond" evidence="32">
    <location>
        <begin position="53"/>
        <end position="73"/>
    </location>
</feature>
<keyword evidence="26 32" id="KW-0564">Palmitate</keyword>
<comment type="domain">
    <text evidence="32 33">The 17 amino acids long immunosuppressive region is present in many retroviral envelope proteins. Synthetic peptides derived from this relatively conserved sequence inhibit immune function in vitro and in vivo.</text>
</comment>
<evidence type="ECO:0000256" key="9">
    <source>
        <dbReference type="ARBA" id="ARBA00022511"/>
    </source>
</evidence>
<evidence type="ECO:0000256" key="14">
    <source>
        <dbReference type="ARBA" id="ARBA00022692"/>
    </source>
</evidence>
<feature type="chain" id="PRO_5023330935" description="Transmembrane protein gp41" evidence="32">
    <location>
        <begin position="511"/>
        <end position="851"/>
    </location>
</feature>
<keyword evidence="21 32" id="KW-1164">Virus endocytosis by host</keyword>
<reference evidence="36" key="1">
    <citation type="journal article" date="2012" name="Retrovirology">
        <title>HIV-1 subtype C superinfected individuals mount low autologous neutralizing antibody responses prior to intrasubtype superinfection.</title>
        <authorList>
            <person name="Basu D."/>
            <person name="Kraft C.S."/>
            <person name="Murphy M.K."/>
            <person name="Campbell P.J."/>
            <person name="Yu T."/>
            <person name="Hraber P.T."/>
            <person name="Irene C."/>
            <person name="Pinter A."/>
            <person name="Chomba E."/>
            <person name="Mulenga J."/>
            <person name="Kilembe W."/>
            <person name="Allen S.A."/>
            <person name="Derdeyn C.A."/>
            <person name="Hunter E."/>
        </authorList>
    </citation>
    <scope>NUCLEOTIDE SEQUENCE</scope>
    <source>
        <strain evidence="36">ZM282F_12APR06_PB6B</strain>
    </source>
</reference>
<feature type="lipid moiety-binding region" description="S-palmitoyl cysteine; by host" evidence="32">
    <location>
        <position position="832"/>
    </location>
</feature>
<evidence type="ECO:0000256" key="28">
    <source>
        <dbReference type="ARBA" id="ARBA00023180"/>
    </source>
</evidence>
<evidence type="ECO:0000256" key="29">
    <source>
        <dbReference type="ARBA" id="ARBA00023280"/>
    </source>
</evidence>
<keyword evidence="31 32" id="KW-1160">Virus entry into host cell</keyword>
<comment type="subunit">
    <text evidence="32">The mature envelope protein (Env) consists of a homotrimer of non-covalently associated gp120-gp41 heterodimers. The resulting complex protrudes from the virus surface as a spike. There seems to be as few as 10 spikes on the average virion. Surface protein gp120 interacts with host CD4, CCR5 and CXCR4. Gp120 also interacts with the C-type lectins CD209/DC-SIGN and CLEC4M/DC-SIGNR (collectively referred to as DC-SIGN(R)). Gp120 and gp41 interact with GalCer. Gp120 interacts with host ITGA4/ITGB7 complex; on CD4+ T-cells, this interaction results in rapid activation of integrin ITGAL/LFA-1, which facilitates efficient cell-to-cell spreading of HIV-1. Gp120 interacts with cell-associated heparan sulfate; this interaction increases virus infectivity on permissive cells and may be involved in infection of CD4- cells.</text>
</comment>
<evidence type="ECO:0000256" key="20">
    <source>
        <dbReference type="ARBA" id="ARBA00022879"/>
    </source>
</evidence>
<dbReference type="GO" id="GO:0055036">
    <property type="term" value="C:virion membrane"/>
    <property type="evidence" value="ECO:0007669"/>
    <property type="project" value="UniProtKB-SubCell"/>
</dbReference>
<keyword evidence="18 32" id="KW-0946">Virion</keyword>
<comment type="PTM">
    <text evidence="32">Palmitoylation of the transmembrane protein and of Env polyprotein (prior to its proteolytic cleavage) is essential for their association with host cell membrane lipid rafts. Palmitoylation is therefore required for envelope trafficking to classical lipid rafts, but not for viral replication.</text>
</comment>
<dbReference type="GO" id="GO:0019031">
    <property type="term" value="C:viral envelope"/>
    <property type="evidence" value="ECO:0007669"/>
    <property type="project" value="UniProtKB-KW"/>
</dbReference>
<dbReference type="GO" id="GO:0075512">
    <property type="term" value="P:clathrin-dependent endocytosis of virus by host cell"/>
    <property type="evidence" value="ECO:0007669"/>
    <property type="project" value="UniProtKB-UniRule"/>
</dbReference>
<keyword evidence="25 32" id="KW-0472">Membrane</keyword>
<keyword evidence="11 32" id="KW-0945">Host-virus interaction</keyword>
<comment type="domain">
    <text evidence="32">The CD4-binding region is targeted by the antibody b12.</text>
</comment>
<dbReference type="FunFam" id="2.170.40.20:FF:000002">
    <property type="entry name" value="Envelope glycoprotein gp160"/>
    <property type="match status" value="1"/>
</dbReference>
<evidence type="ECO:0000256" key="25">
    <source>
        <dbReference type="ARBA" id="ARBA00023136"/>
    </source>
</evidence>
<accession>I7AAJ5</accession>
<evidence type="ECO:0000256" key="23">
    <source>
        <dbReference type="ARBA" id="ARBA00023046"/>
    </source>
</evidence>
<keyword evidence="15 32" id="KW-0053">Apoptosis</keyword>
<feature type="coiled-coil region" evidence="32">
    <location>
        <begin position="621"/>
        <end position="655"/>
    </location>
</feature>
<feature type="domain" description="Human immunodeficiency virus 1 envelope glycoprotein Gp120" evidence="34">
    <location>
        <begin position="33"/>
        <end position="510"/>
    </location>
</feature>
<comment type="miscellaneous">
    <text evidence="32">HIV-1 lineages are divided in three main groups, M (for Major), O (for Outlier), and N (for New, or Non-M, Non-O). The vast majority of strains found worldwide belong to the group M. Group O seems to be endemic to and largely confined to Cameroon and neighboring countries in West Central Africa, where these viruses represent a small minority of HIV-1 strains. The group N is represented by a limited number of isolates from Cameroonian persons. The group M is further subdivided in 9 clades or subtypes (A to D, F to H, J and K).</text>
</comment>
<comment type="subcellular location">
    <molecule>Surface protein gp120</molecule>
    <subcellularLocation>
        <location evidence="32">Virion membrane</location>
        <topology evidence="32">Peripheral membrane protein</topology>
    </subcellularLocation>
    <subcellularLocation>
        <location evidence="32">Host cell membrane</location>
        <topology evidence="32">Peripheral membrane protein</topology>
    </subcellularLocation>
    <subcellularLocation>
        <location evidence="32">Host endosome membrane</location>
        <topology evidence="32">Single-pass type I membrane protein</topology>
    </subcellularLocation>
    <text evidence="32">The surface protein is not anchored to the viral envelope, but associates with the extravirion surface through its binding to TM. It is probably concentrated at the site of budding and incorporated into the virions possibly by contacts between the cytoplasmic tail of Env and the N-terminus of Gag.</text>
</comment>
<evidence type="ECO:0000256" key="10">
    <source>
        <dbReference type="ARBA" id="ARBA00022570"/>
    </source>
</evidence>
<evidence type="ECO:0000256" key="24">
    <source>
        <dbReference type="ARBA" id="ARBA00023054"/>
    </source>
</evidence>
<comment type="subcellular location">
    <subcellularLocation>
        <location evidence="3">Host cell membrane</location>
        <topology evidence="3">Peripheral membrane protein</topology>
    </subcellularLocation>
    <subcellularLocation>
        <location evidence="1">Host cell membrane</location>
        <topology evidence="1">Single-pass type I membrane protein</topology>
    </subcellularLocation>
    <subcellularLocation>
        <location evidence="2">Host endosome membrane</location>
        <topology evidence="2">Peripheral membrane protein</topology>
    </subcellularLocation>
    <subcellularLocation>
        <location evidence="5">Host endosome membrane</location>
        <topology evidence="5">Single-pass type I membrane protein</topology>
    </subcellularLocation>
    <subcellularLocation>
        <location evidence="6">Virion membrane</location>
        <topology evidence="6">Peripheral membrane protein</topology>
    </subcellularLocation>
    <subcellularLocation>
        <location evidence="4">Virion membrane</location>
        <topology evidence="4">Single-pass type I membrane protein</topology>
    </subcellularLocation>
</comment>
<evidence type="ECO:0000256" key="15">
    <source>
        <dbReference type="ARBA" id="ARBA00022703"/>
    </source>
</evidence>
<comment type="similarity">
    <text evidence="32">Belongs to the HIV-1 env protein family.</text>
</comment>
<comment type="PTM">
    <text evidence="32">Specific enzymatic cleavages in vivo yield mature proteins. Envelope glycoproteins are synthesized as a inactive precursor that is heavily N-glycosylated and processed likely by host cell furin in the Golgi to yield the mature SU and TM proteins. The cleavage site between SU and TM requires the minimal sequence [KR]-X-[KR]-R. About 2 of the 9 disulfide bonds of gp41 are reduced by P4HB/PDI, following binding to CD4 receptor.</text>
</comment>
<comment type="domain">
    <text evidence="32">The YXXL motif is involved in determining the exact site of viral release at the surface of infected mononuclear cells and promotes endocytosis. YXXL and di-leucine endocytosis motifs interact directly or indirectly with the clathrin adapter complexes, opperate independently, and their activities are not additive.</text>
</comment>
<dbReference type="SUPFAM" id="SSF58069">
    <property type="entry name" value="Virus ectodomain"/>
    <property type="match status" value="1"/>
</dbReference>
<evidence type="ECO:0000256" key="7">
    <source>
        <dbReference type="ARBA" id="ARBA00022506"/>
    </source>
</evidence>
<dbReference type="Pfam" id="PF00516">
    <property type="entry name" value="GP120"/>
    <property type="match status" value="1"/>
</dbReference>
<dbReference type="InterPro" id="IPR000328">
    <property type="entry name" value="GP41-like"/>
</dbReference>
<evidence type="ECO:0000259" key="34">
    <source>
        <dbReference type="Pfam" id="PF00516"/>
    </source>
</evidence>
<keyword evidence="8 32" id="KW-1170">Fusion of virus membrane with host endosomal membrane</keyword>
<keyword evidence="28 32" id="KW-0325">Glycoprotein</keyword>
<feature type="transmembrane region" description="Helical" evidence="33">
    <location>
        <begin position="666"/>
        <end position="693"/>
    </location>
</feature>
<evidence type="ECO:0000313" key="36">
    <source>
        <dbReference type="EMBL" id="AFN81700.1"/>
    </source>
</evidence>
<evidence type="ECO:0000256" key="26">
    <source>
        <dbReference type="ARBA" id="ARBA00023139"/>
    </source>
</evidence>
<evidence type="ECO:0000256" key="12">
    <source>
        <dbReference type="ARBA" id="ARBA00022595"/>
    </source>
</evidence>
<dbReference type="GO" id="GO:0039654">
    <property type="term" value="P:fusion of virus membrane with host endosome membrane"/>
    <property type="evidence" value="ECO:0007669"/>
    <property type="project" value="UniProtKB-UniRule"/>
</dbReference>
<keyword evidence="19 32" id="KW-1043">Host membrane</keyword>
<feature type="disulfide bond" evidence="32">
    <location>
        <begin position="235"/>
        <end position="246"/>
    </location>
</feature>
<evidence type="ECO:0000256" key="8">
    <source>
        <dbReference type="ARBA" id="ARBA00022510"/>
    </source>
</evidence>
<feature type="region of interest" description="CD4-binding loop" evidence="32">
    <location>
        <begin position="369"/>
        <end position="379"/>
    </location>
</feature>
<dbReference type="CDD" id="cd09909">
    <property type="entry name" value="HIV-1-like_HR1-HR2"/>
    <property type="match status" value="1"/>
</dbReference>
<dbReference type="GO" id="GO:0019064">
    <property type="term" value="P:fusion of virus membrane with host plasma membrane"/>
    <property type="evidence" value="ECO:0007669"/>
    <property type="project" value="UniProtKB-UniRule"/>
</dbReference>
<dbReference type="FunFam" id="2.170.40.20:FF:000003">
    <property type="entry name" value="Envelope glycoprotein gp160"/>
    <property type="match status" value="1"/>
</dbReference>
<dbReference type="GO" id="GO:0044175">
    <property type="term" value="C:host cell endosome membrane"/>
    <property type="evidence" value="ECO:0007669"/>
    <property type="project" value="UniProtKB-SubCell"/>
</dbReference>
<gene>
    <name evidence="32 36" type="primary">env</name>
</gene>
<evidence type="ECO:0000256" key="16">
    <source>
        <dbReference type="ARBA" id="ARBA00022729"/>
    </source>
</evidence>
<keyword evidence="10 32" id="KW-1165">Clathrin-mediated endocytosis of virus by host</keyword>
<evidence type="ECO:0000256" key="4">
    <source>
        <dbReference type="ARBA" id="ARBA00004563"/>
    </source>
</evidence>
<feature type="region of interest" description="MPER; binding to GalCer" evidence="32">
    <location>
        <begin position="650"/>
        <end position="671"/>
    </location>
</feature>
<comment type="PTM">
    <text evidence="32">Highly glycosylated by host. The high number of glycan on the protein is reffered to as 'glycan shield' because it contributes to hide protein sequence from adaptive immune system.</text>
</comment>